<evidence type="ECO:0000313" key="2">
    <source>
        <dbReference type="Proteomes" id="UP001159364"/>
    </source>
</evidence>
<comment type="caution">
    <text evidence="1">The sequence shown here is derived from an EMBL/GenBank/DDBJ whole genome shotgun (WGS) entry which is preliminary data.</text>
</comment>
<sequence>MFFQLFPQHVVYHQLSAMSRVRLPTSSSSQPEDIPIFGNPCLQFDNDESHLRSKLSALGDPSLRYLHRFLTYMIFGRGDSQGVISKVELFVSWCMMYVKHFNVGIWLSIHLRDVAKARASKIENGAIVTQIIEHLGLLIERTVMQLVSGNSSLDLQSLVSMKIVRR</sequence>
<dbReference type="Proteomes" id="UP001159364">
    <property type="component" value="Linkage Group LG10"/>
</dbReference>
<evidence type="ECO:0000313" key="1">
    <source>
        <dbReference type="EMBL" id="KAJ8752377.1"/>
    </source>
</evidence>
<gene>
    <name evidence="1" type="ORF">K2173_004013</name>
</gene>
<organism evidence="1 2">
    <name type="scientific">Erythroxylum novogranatense</name>
    <dbReference type="NCBI Taxonomy" id="1862640"/>
    <lineage>
        <taxon>Eukaryota</taxon>
        <taxon>Viridiplantae</taxon>
        <taxon>Streptophyta</taxon>
        <taxon>Embryophyta</taxon>
        <taxon>Tracheophyta</taxon>
        <taxon>Spermatophyta</taxon>
        <taxon>Magnoliopsida</taxon>
        <taxon>eudicotyledons</taxon>
        <taxon>Gunneridae</taxon>
        <taxon>Pentapetalae</taxon>
        <taxon>rosids</taxon>
        <taxon>fabids</taxon>
        <taxon>Malpighiales</taxon>
        <taxon>Erythroxylaceae</taxon>
        <taxon>Erythroxylum</taxon>
    </lineage>
</organism>
<proteinExistence type="predicted"/>
<accession>A0AAV8SJE0</accession>
<dbReference type="AlphaFoldDB" id="A0AAV8SJE0"/>
<protein>
    <submittedName>
        <fullName evidence="1">Uncharacterized protein</fullName>
    </submittedName>
</protein>
<keyword evidence="2" id="KW-1185">Reference proteome</keyword>
<name>A0AAV8SJE0_9ROSI</name>
<reference evidence="1 2" key="1">
    <citation type="submission" date="2021-09" db="EMBL/GenBank/DDBJ databases">
        <title>Genomic insights and catalytic innovation underlie evolution of tropane alkaloids biosynthesis.</title>
        <authorList>
            <person name="Wang Y.-J."/>
            <person name="Tian T."/>
            <person name="Huang J.-P."/>
            <person name="Huang S.-X."/>
        </authorList>
    </citation>
    <scope>NUCLEOTIDE SEQUENCE [LARGE SCALE GENOMIC DNA]</scope>
    <source>
        <strain evidence="1">KIB-2018</strain>
        <tissue evidence="1">Leaf</tissue>
    </source>
</reference>
<dbReference type="EMBL" id="JAIWQS010000010">
    <property type="protein sequence ID" value="KAJ8752377.1"/>
    <property type="molecule type" value="Genomic_DNA"/>
</dbReference>